<evidence type="ECO:0000313" key="3">
    <source>
        <dbReference type="EMBL" id="SBT07265.1"/>
    </source>
</evidence>
<reference evidence="3 4" key="1">
    <citation type="submission" date="2016-06" db="EMBL/GenBank/DDBJ databases">
        <authorList>
            <person name="Kjaerup R.B."/>
            <person name="Dalgaard T.S."/>
            <person name="Juul-Madsen H.R."/>
        </authorList>
    </citation>
    <scope>NUCLEOTIDE SEQUENCE [LARGE SCALE GENOMIC DNA]</scope>
    <source>
        <strain evidence="3">3</strain>
    </source>
</reference>
<keyword evidence="2" id="KW-0812">Transmembrane</keyword>
<feature type="transmembrane region" description="Helical" evidence="2">
    <location>
        <begin position="54"/>
        <end position="79"/>
    </location>
</feature>
<keyword evidence="4" id="KW-1185">Reference proteome</keyword>
<dbReference type="PANTHER" id="PTHR32063:SF13">
    <property type="entry name" value="MULTIDRUG EFFLUX PUMP SUBUNIT ACRB-RELATED"/>
    <property type="match status" value="1"/>
</dbReference>
<dbReference type="Gene3D" id="1.20.1640.10">
    <property type="entry name" value="Multidrug efflux transporter AcrB transmembrane domain"/>
    <property type="match status" value="1"/>
</dbReference>
<dbReference type="InterPro" id="IPR001036">
    <property type="entry name" value="Acrflvin-R"/>
</dbReference>
<organism evidence="3 4">
    <name type="scientific">Candidatus Accumulibacter aalborgensis</name>
    <dbReference type="NCBI Taxonomy" id="1860102"/>
    <lineage>
        <taxon>Bacteria</taxon>
        <taxon>Pseudomonadati</taxon>
        <taxon>Pseudomonadota</taxon>
        <taxon>Betaproteobacteria</taxon>
        <taxon>Candidatus Accumulibacter</taxon>
    </lineage>
</organism>
<accession>A0A1A8XQ46</accession>
<gene>
    <name evidence="3" type="ORF">ACCAA_420001</name>
</gene>
<feature type="compositionally biased region" description="Basic and acidic residues" evidence="1">
    <location>
        <begin position="88"/>
        <end position="97"/>
    </location>
</feature>
<keyword evidence="2" id="KW-1133">Transmembrane helix</keyword>
<evidence type="ECO:0000313" key="4">
    <source>
        <dbReference type="Proteomes" id="UP000199169"/>
    </source>
</evidence>
<protein>
    <submittedName>
        <fullName evidence="3">Uncharacterized protein</fullName>
    </submittedName>
</protein>
<dbReference type="GO" id="GO:0042910">
    <property type="term" value="F:xenobiotic transmembrane transporter activity"/>
    <property type="evidence" value="ECO:0007669"/>
    <property type="project" value="TreeGrafter"/>
</dbReference>
<evidence type="ECO:0000256" key="1">
    <source>
        <dbReference type="SAM" id="MobiDB-lite"/>
    </source>
</evidence>
<dbReference type="GO" id="GO:0005886">
    <property type="term" value="C:plasma membrane"/>
    <property type="evidence" value="ECO:0007669"/>
    <property type="project" value="TreeGrafter"/>
</dbReference>
<dbReference type="EMBL" id="FLQX01000119">
    <property type="protein sequence ID" value="SBT07265.1"/>
    <property type="molecule type" value="Genomic_DNA"/>
</dbReference>
<dbReference type="Pfam" id="PF00873">
    <property type="entry name" value="ACR_tran"/>
    <property type="match status" value="1"/>
</dbReference>
<dbReference type="PANTHER" id="PTHR32063">
    <property type="match status" value="1"/>
</dbReference>
<dbReference type="Proteomes" id="UP000199169">
    <property type="component" value="Unassembled WGS sequence"/>
</dbReference>
<feature type="region of interest" description="Disordered" evidence="1">
    <location>
        <begin position="88"/>
        <end position="116"/>
    </location>
</feature>
<dbReference type="AlphaFoldDB" id="A0A1A8XQ46"/>
<dbReference type="SUPFAM" id="SSF82866">
    <property type="entry name" value="Multidrug efflux transporter AcrB transmembrane domain"/>
    <property type="match status" value="1"/>
</dbReference>
<sequence>MEYEKGELSLAEATLKGAQLRLRPILMTSFAFILGCVPLAIASGAGALSRQVMGSAVIGGMLAATCLAIFIIPVTFYVVEKISHKGETGVRHHEAGKQDAGQLALEPAGNEEDRHA</sequence>
<proteinExistence type="predicted"/>
<name>A0A1A8XQ46_9PROT</name>
<evidence type="ECO:0000256" key="2">
    <source>
        <dbReference type="SAM" id="Phobius"/>
    </source>
</evidence>
<keyword evidence="2" id="KW-0472">Membrane</keyword>
<feature type="transmembrane region" description="Helical" evidence="2">
    <location>
        <begin position="25"/>
        <end position="48"/>
    </location>
</feature>
<dbReference type="STRING" id="1860102.ACCAA_420001"/>